<dbReference type="OrthoDB" id="6548617at2"/>
<feature type="region of interest" description="Disordered" evidence="1">
    <location>
        <begin position="1"/>
        <end position="23"/>
    </location>
</feature>
<geneLocation type="plasmid" evidence="2 3">
    <name>unnamed2</name>
</geneLocation>
<dbReference type="Proteomes" id="UP000319411">
    <property type="component" value="Plasmid unnamed2"/>
</dbReference>
<sequence length="198" mass="21368">MNTHNINVNTATPESPKTWGNGPKICVSANDLRTRWHTTNADGKNVTPSEGKHYPARNGSYGVDALLLDEVDVVALLAAGHTSLPRLASSGGGMTALYDLGENAGGRYLVASRGQIFYRSASWQEACREYIRRASSVMAEEAKAFFDRFHAACDAGLDYYRASDVARGVISLENGLIPVTENQVTAGARDTTLNDIPF</sequence>
<dbReference type="AlphaFoldDB" id="A0A518XJ88"/>
<accession>A0A518XJ88</accession>
<keyword evidence="3" id="KW-1185">Reference proteome</keyword>
<gene>
    <name evidence="2" type="ORF">D8B20_20170</name>
</gene>
<organism evidence="2 3">
    <name type="scientific">Candidatus Pantoea soli</name>
    <dbReference type="NCBI Taxonomy" id="3098669"/>
    <lineage>
        <taxon>Bacteria</taxon>
        <taxon>Pseudomonadati</taxon>
        <taxon>Pseudomonadota</taxon>
        <taxon>Gammaproteobacteria</taxon>
        <taxon>Enterobacterales</taxon>
        <taxon>Erwiniaceae</taxon>
        <taxon>Pantoea</taxon>
    </lineage>
</organism>
<keyword evidence="2" id="KW-0614">Plasmid</keyword>
<name>A0A518XJ88_9GAMM</name>
<proteinExistence type="predicted"/>
<evidence type="ECO:0000313" key="3">
    <source>
        <dbReference type="Proteomes" id="UP000319411"/>
    </source>
</evidence>
<dbReference type="KEGG" id="pdis:D8B20_20170"/>
<dbReference type="EMBL" id="CP032704">
    <property type="protein sequence ID" value="QDY44252.1"/>
    <property type="molecule type" value="Genomic_DNA"/>
</dbReference>
<reference evidence="2 3" key="1">
    <citation type="submission" date="2018-10" db="EMBL/GenBank/DDBJ databases">
        <title>Genome Sequencing of Pantoea dispersa DSM 32899.</title>
        <authorList>
            <person name="Nawrath M."/>
            <person name="Ottenheim C."/>
            <person name="Wilm A."/>
            <person name="Zimmermann W."/>
            <person name="Wu J.C."/>
        </authorList>
    </citation>
    <scope>NUCLEOTIDE SEQUENCE [LARGE SCALE GENOMIC DNA]</scope>
    <source>
        <strain evidence="2 3">DSM 32899</strain>
        <plasmid evidence="2 3">unnamed2</plasmid>
    </source>
</reference>
<evidence type="ECO:0000256" key="1">
    <source>
        <dbReference type="SAM" id="MobiDB-lite"/>
    </source>
</evidence>
<dbReference type="RefSeq" id="WP_145891691.1">
    <property type="nucleotide sequence ID" value="NZ_CP032704.1"/>
</dbReference>
<feature type="compositionally biased region" description="Polar residues" evidence="1">
    <location>
        <begin position="1"/>
        <end position="15"/>
    </location>
</feature>
<evidence type="ECO:0000313" key="2">
    <source>
        <dbReference type="EMBL" id="QDY44252.1"/>
    </source>
</evidence>
<protein>
    <submittedName>
        <fullName evidence="2">Uncharacterized protein</fullName>
    </submittedName>
</protein>